<dbReference type="SMART" id="SM00028">
    <property type="entry name" value="TPR"/>
    <property type="match status" value="3"/>
</dbReference>
<gene>
    <name evidence="3" type="primary">ybgF</name>
    <name evidence="3" type="ORF">H8E19_09935</name>
</gene>
<dbReference type="InterPro" id="IPR011990">
    <property type="entry name" value="TPR-like_helical_dom_sf"/>
</dbReference>
<sequence length="302" mass="34536">MGNFISIKHFVIKSGIIIGSLLLFSSCVTDDDFQYHNDQIVALNKRVNSLQETTESKLDSKLVATREQQAKTAIEIDKIREEMRNVSGRLDENNHLVRRAIERDTTTQDDMNSTITDLKDRISELELKMNRINAYLGIEIDLQQQGQDLGKTPAVAQMPVPQAKVAKKPVLEVKKPEESPEERLYNLTLGLYRQEKYEEAIAGFKNFIKKFPKSKLADNAQFWIGESYMALKQYEQAILAFQSVIKKYPKGNKVPNAILRQALAFYEIKDKTSARLLLKKLIKKYPKSSEAKIAKAKLRTIK</sequence>
<dbReference type="GO" id="GO:0051301">
    <property type="term" value="P:cell division"/>
    <property type="evidence" value="ECO:0007669"/>
    <property type="project" value="InterPro"/>
</dbReference>
<accession>A0A8J6T8I3</accession>
<dbReference type="EMBL" id="JACNJD010000229">
    <property type="protein sequence ID" value="MBC8177711.1"/>
    <property type="molecule type" value="Genomic_DNA"/>
</dbReference>
<evidence type="ECO:0000256" key="2">
    <source>
        <dbReference type="SAM" id="Coils"/>
    </source>
</evidence>
<dbReference type="Proteomes" id="UP000650524">
    <property type="component" value="Unassembled WGS sequence"/>
</dbReference>
<organism evidence="3 4">
    <name type="scientific">Candidatus Desulfacyla euxinica</name>
    <dbReference type="NCBI Taxonomy" id="2841693"/>
    <lineage>
        <taxon>Bacteria</taxon>
        <taxon>Deltaproteobacteria</taxon>
        <taxon>Candidatus Desulfacyla</taxon>
    </lineage>
</organism>
<dbReference type="AlphaFoldDB" id="A0A8J6T8I3"/>
<dbReference type="Gene3D" id="1.25.40.10">
    <property type="entry name" value="Tetratricopeptide repeat domain"/>
    <property type="match status" value="1"/>
</dbReference>
<evidence type="ECO:0000313" key="3">
    <source>
        <dbReference type="EMBL" id="MBC8177711.1"/>
    </source>
</evidence>
<dbReference type="HAMAP" id="MF_02066">
    <property type="entry name" value="CpoB"/>
    <property type="match status" value="1"/>
</dbReference>
<feature type="repeat" description="TPR" evidence="1">
    <location>
        <begin position="218"/>
        <end position="251"/>
    </location>
</feature>
<keyword evidence="2" id="KW-0175">Coiled coil</keyword>
<dbReference type="PROSITE" id="PS50005">
    <property type="entry name" value="TPR"/>
    <property type="match status" value="1"/>
</dbReference>
<proteinExistence type="inferred from homology"/>
<dbReference type="NCBIfam" id="TIGR02795">
    <property type="entry name" value="tol_pal_ybgF"/>
    <property type="match status" value="1"/>
</dbReference>
<dbReference type="SUPFAM" id="SSF48452">
    <property type="entry name" value="TPR-like"/>
    <property type="match status" value="1"/>
</dbReference>
<keyword evidence="1" id="KW-0802">TPR repeat</keyword>
<dbReference type="InterPro" id="IPR034706">
    <property type="entry name" value="CpoB"/>
</dbReference>
<comment type="caution">
    <text evidence="3">The sequence shown here is derived from an EMBL/GenBank/DDBJ whole genome shotgun (WGS) entry which is preliminary data.</text>
</comment>
<protein>
    <submittedName>
        <fullName evidence="3">Tol-pal system protein YbgF</fullName>
    </submittedName>
</protein>
<evidence type="ECO:0000313" key="4">
    <source>
        <dbReference type="Proteomes" id="UP000650524"/>
    </source>
</evidence>
<feature type="coiled-coil region" evidence="2">
    <location>
        <begin position="108"/>
        <end position="135"/>
    </location>
</feature>
<name>A0A8J6T8I3_9DELT</name>
<dbReference type="InterPro" id="IPR014162">
    <property type="entry name" value="CpoB_C"/>
</dbReference>
<dbReference type="InterPro" id="IPR019734">
    <property type="entry name" value="TPR_rpt"/>
</dbReference>
<reference evidence="3 4" key="1">
    <citation type="submission" date="2020-08" db="EMBL/GenBank/DDBJ databases">
        <title>Bridging the membrane lipid divide: bacteria of the FCB group superphylum have the potential to synthesize archaeal ether lipids.</title>
        <authorList>
            <person name="Villanueva L."/>
            <person name="Von Meijenfeldt F.A.B."/>
            <person name="Westbye A.B."/>
            <person name="Yadav S."/>
            <person name="Hopmans E.C."/>
            <person name="Dutilh B.E."/>
            <person name="Sinninghe Damste J.S."/>
        </authorList>
    </citation>
    <scope>NUCLEOTIDE SEQUENCE [LARGE SCALE GENOMIC DNA]</scope>
    <source>
        <strain evidence="3">NIOZ-UU27</strain>
    </source>
</reference>
<dbReference type="Pfam" id="PF13174">
    <property type="entry name" value="TPR_6"/>
    <property type="match status" value="3"/>
</dbReference>
<evidence type="ECO:0000256" key="1">
    <source>
        <dbReference type="PROSITE-ProRule" id="PRU00339"/>
    </source>
</evidence>